<dbReference type="AlphaFoldDB" id="B9WI26"/>
<dbReference type="EMBL" id="FM992692">
    <property type="protein sequence ID" value="CAX41823.1"/>
    <property type="molecule type" value="Genomic_DNA"/>
</dbReference>
<evidence type="ECO:0000256" key="1">
    <source>
        <dbReference type="SAM" id="MobiDB-lite"/>
    </source>
</evidence>
<dbReference type="KEGG" id="cdu:CD36_54440"/>
<dbReference type="CGD" id="CAL0000159363">
    <property type="gene designation" value="Cd36_54440"/>
</dbReference>
<dbReference type="eggNOG" id="ENOG502S1GY">
    <property type="taxonomic scope" value="Eukaryota"/>
</dbReference>
<feature type="compositionally biased region" description="Basic residues" evidence="1">
    <location>
        <begin position="132"/>
        <end position="141"/>
    </location>
</feature>
<name>B9WI26_CANDC</name>
<evidence type="ECO:0000313" key="4">
    <source>
        <dbReference type="Proteomes" id="UP000002605"/>
    </source>
</evidence>
<feature type="region of interest" description="Disordered" evidence="1">
    <location>
        <begin position="132"/>
        <end position="231"/>
    </location>
</feature>
<feature type="compositionally biased region" description="Basic residues" evidence="1">
    <location>
        <begin position="222"/>
        <end position="231"/>
    </location>
</feature>
<dbReference type="GeneID" id="8048042"/>
<dbReference type="Pfam" id="PF10863">
    <property type="entry name" value="NOP19"/>
    <property type="match status" value="1"/>
</dbReference>
<feature type="compositionally biased region" description="Acidic residues" evidence="1">
    <location>
        <begin position="176"/>
        <end position="187"/>
    </location>
</feature>
<feature type="region of interest" description="Disordered" evidence="1">
    <location>
        <begin position="43"/>
        <end position="62"/>
    </location>
</feature>
<evidence type="ECO:0000313" key="3">
    <source>
        <dbReference type="EMBL" id="CAX41823.1"/>
    </source>
</evidence>
<accession>B9WI26</accession>
<feature type="compositionally biased region" description="Low complexity" evidence="1">
    <location>
        <begin position="202"/>
        <end position="221"/>
    </location>
</feature>
<gene>
    <name evidence="2" type="ordered locus">Cd36_54440</name>
    <name evidence="3" type="ORF">CD36_54440</name>
</gene>
<dbReference type="HOGENOM" id="CLU_094334_1_0_1"/>
<dbReference type="OrthoDB" id="4068385at2759"/>
<dbReference type="Proteomes" id="UP000002605">
    <property type="component" value="Chromosome 5"/>
</dbReference>
<keyword evidence="4" id="KW-1185">Reference proteome</keyword>
<dbReference type="InterPro" id="IPR022592">
    <property type="entry name" value="Nucleolar_19"/>
</dbReference>
<feature type="compositionally biased region" description="Low complexity" evidence="1">
    <location>
        <begin position="142"/>
        <end position="166"/>
    </location>
</feature>
<organism evidence="3 4">
    <name type="scientific">Candida dubliniensis (strain CD36 / ATCC MYA-646 / CBS 7987 / NCPF 3949 / NRRL Y-17841)</name>
    <name type="common">Yeast</name>
    <dbReference type="NCBI Taxonomy" id="573826"/>
    <lineage>
        <taxon>Eukaryota</taxon>
        <taxon>Fungi</taxon>
        <taxon>Dikarya</taxon>
        <taxon>Ascomycota</taxon>
        <taxon>Saccharomycotina</taxon>
        <taxon>Pichiomycetes</taxon>
        <taxon>Debaryomycetaceae</taxon>
        <taxon>Candida/Lodderomyces clade</taxon>
        <taxon>Candida</taxon>
    </lineage>
</organism>
<dbReference type="GO" id="GO:0030686">
    <property type="term" value="C:90S preribosome"/>
    <property type="evidence" value="ECO:0007669"/>
    <property type="project" value="InterPro"/>
</dbReference>
<reference evidence="3 4" key="1">
    <citation type="journal article" date="2009" name="Genome Res.">
        <title>Comparative genomics of the fungal pathogens Candida dubliniensis and Candida albicans.</title>
        <authorList>
            <person name="Jackson A.P."/>
            <person name="Gamble J.A."/>
            <person name="Yeomans T."/>
            <person name="Moran G.P."/>
            <person name="Saunders D."/>
            <person name="Harris D."/>
            <person name="Aslett M."/>
            <person name="Barrell J.F."/>
            <person name="Butler G."/>
            <person name="Citiulo F."/>
            <person name="Coleman D.C."/>
            <person name="de Groot P.W.J."/>
            <person name="Goodwin T.J."/>
            <person name="Quail M.A."/>
            <person name="McQuillan J."/>
            <person name="Munro C.A."/>
            <person name="Pain A."/>
            <person name="Poulter R.T."/>
            <person name="Rajandream M.A."/>
            <person name="Renauld H."/>
            <person name="Spiering M.J."/>
            <person name="Tivey A."/>
            <person name="Gow N.A.R."/>
            <person name="Barrell B."/>
            <person name="Sullivan D.J."/>
            <person name="Berriman M."/>
        </authorList>
    </citation>
    <scope>NUCLEOTIDE SEQUENCE [LARGE SCALE GENOMIC DNA]</scope>
    <source>
        <strain evidence="4">CD36 / ATCC MYA-646 / CBS 7987 / NCPF 3949 / NRRL Y-17841</strain>
    </source>
</reference>
<protein>
    <submittedName>
        <fullName evidence="3">Uncharacterized protein</fullName>
    </submittedName>
</protein>
<dbReference type="RefSeq" id="XP_002420738.1">
    <property type="nucleotide sequence ID" value="XM_002420693.1"/>
</dbReference>
<dbReference type="GO" id="GO:0042274">
    <property type="term" value="P:ribosomal small subunit biogenesis"/>
    <property type="evidence" value="ECO:0007669"/>
    <property type="project" value="InterPro"/>
</dbReference>
<proteinExistence type="predicted"/>
<sequence>MSRRTEIKQKQELQARFQLAISANHQKALNWLPPLKSAAAAATTTTSASSNSNDINSSTSDDSFMDLQIIPQGSSLSKLDNLQKIGDFINSKDITKMKQSTTTITTNRAPKSKPMLALMNKMRDNNRKNIRQTHHHHHHNHQQSTSNINKNKNKNKPVIPNKSKPSLQNYNANEKDQDEDEDDDDEDSRAMRSRTVKKGSSLLLENKLNRHNNNNNNNNGTKMKKNNIRPF</sequence>
<dbReference type="VEuPathDB" id="FungiDB:CD36_54440"/>
<evidence type="ECO:0000313" key="2">
    <source>
        <dbReference type="CGD" id="CAL0000159363"/>
    </source>
</evidence>